<dbReference type="EMBL" id="NKCZ01000100">
    <property type="protein sequence ID" value="POD85026.1"/>
    <property type="molecule type" value="Genomic_DNA"/>
</dbReference>
<dbReference type="InterPro" id="IPR027417">
    <property type="entry name" value="P-loop_NTPase"/>
</dbReference>
<evidence type="ECO:0000313" key="4">
    <source>
        <dbReference type="Proteomes" id="UP000236990"/>
    </source>
</evidence>
<protein>
    <submittedName>
        <fullName evidence="3">Uncharacterized protein</fullName>
    </submittedName>
</protein>
<dbReference type="Pfam" id="PF20469">
    <property type="entry name" value="OLD-like_TOPRIM"/>
    <property type="match status" value="1"/>
</dbReference>
<dbReference type="AlphaFoldDB" id="A0A2S3U5V1"/>
<dbReference type="InterPro" id="IPR041685">
    <property type="entry name" value="AAA_GajA/Old/RecF-like"/>
</dbReference>
<organism evidence="3 4">
    <name type="scientific">Lactiplantibacillus plantarum subsp. plantarum</name>
    <dbReference type="NCBI Taxonomy" id="337330"/>
    <lineage>
        <taxon>Bacteria</taxon>
        <taxon>Bacillati</taxon>
        <taxon>Bacillota</taxon>
        <taxon>Bacilli</taxon>
        <taxon>Lactobacillales</taxon>
        <taxon>Lactobacillaceae</taxon>
        <taxon>Lactiplantibacillus</taxon>
    </lineage>
</organism>
<evidence type="ECO:0000313" key="3">
    <source>
        <dbReference type="EMBL" id="POD85026.1"/>
    </source>
</evidence>
<feature type="domain" description="Endonuclease GajA/Old nuclease/RecF-like AAA" evidence="1">
    <location>
        <begin position="1"/>
        <end position="69"/>
    </location>
</feature>
<reference evidence="3 4" key="1">
    <citation type="submission" date="2017-06" db="EMBL/GenBank/DDBJ databases">
        <title>Genome sequence of Lactobacillus plantarum subsp. plantarum strain SRCM101258.</title>
        <authorList>
            <person name="Cho S.H."/>
        </authorList>
    </citation>
    <scope>NUCLEOTIDE SEQUENCE [LARGE SCALE GENOMIC DNA]</scope>
    <source>
        <strain evidence="3 4">SRCM101258</strain>
    </source>
</reference>
<gene>
    <name evidence="3" type="ORF">S101258_01556</name>
</gene>
<evidence type="ECO:0000259" key="1">
    <source>
        <dbReference type="Pfam" id="PF13175"/>
    </source>
</evidence>
<accession>A0A2S3U5V1</accession>
<name>A0A2S3U5V1_LACPN</name>
<dbReference type="Gene3D" id="3.40.50.300">
    <property type="entry name" value="P-loop containing nucleotide triphosphate hydrolases"/>
    <property type="match status" value="1"/>
</dbReference>
<feature type="domain" description="OLD protein-like TOPRIM" evidence="2">
    <location>
        <begin position="117"/>
        <end position="159"/>
    </location>
</feature>
<evidence type="ECO:0000259" key="2">
    <source>
        <dbReference type="Pfam" id="PF20469"/>
    </source>
</evidence>
<comment type="caution">
    <text evidence="3">The sequence shown here is derived from an EMBL/GenBank/DDBJ whole genome shotgun (WGS) entry which is preliminary data.</text>
</comment>
<proteinExistence type="predicted"/>
<sequence length="172" mass="19180">MNFFRAEARRKLEQSEKEQNNEINIIYAFEEPETSQHPKFQTMLIDSFKTMSDLDHVQVCITTHSPAIAQIVPKAGIRLVKKEAGEANVLSGETAIGEVIAQLGIVPNIKLYPDQLDCVVLVEGPTDVVFFQYVYNKWSSKTDSEKSKTVFISGGGASIVDVLNSKFINQLN</sequence>
<dbReference type="InterPro" id="IPR034139">
    <property type="entry name" value="TOPRIM_OLD"/>
</dbReference>
<dbReference type="Proteomes" id="UP000236990">
    <property type="component" value="Unassembled WGS sequence"/>
</dbReference>
<dbReference type="Pfam" id="PF13175">
    <property type="entry name" value="AAA_15"/>
    <property type="match status" value="1"/>
</dbReference>